<dbReference type="RefSeq" id="WP_344121409.1">
    <property type="nucleotide sequence ID" value="NZ_BAAAOA010000017.1"/>
</dbReference>
<dbReference type="EMBL" id="BAAAOA010000017">
    <property type="protein sequence ID" value="GAA1757668.1"/>
    <property type="molecule type" value="Genomic_DNA"/>
</dbReference>
<evidence type="ECO:0000313" key="1">
    <source>
        <dbReference type="EMBL" id="GAA1757668.1"/>
    </source>
</evidence>
<protein>
    <submittedName>
        <fullName evidence="1">Uncharacterized protein</fullName>
    </submittedName>
</protein>
<name>A0ABP4WLM9_9MICC</name>
<accession>A0ABP4WLM9</accession>
<sequence length="106" mass="11723">MNTSVVVRVEDRSVRVRLGRHKVSIPYEQITEEAVGPRTSRWQIGRRRLDDGSTGYLVGGSSVRISAAETSVVVSADESYRVTGAIQRRLQHVAEERVAGTEQSGR</sequence>
<comment type="caution">
    <text evidence="1">The sequence shown here is derived from an EMBL/GenBank/DDBJ whole genome shotgun (WGS) entry which is preliminary data.</text>
</comment>
<dbReference type="Proteomes" id="UP001501204">
    <property type="component" value="Unassembled WGS sequence"/>
</dbReference>
<gene>
    <name evidence="1" type="ORF">GCM10009767_16220</name>
</gene>
<reference evidence="2" key="1">
    <citation type="journal article" date="2019" name="Int. J. Syst. Evol. Microbiol.">
        <title>The Global Catalogue of Microorganisms (GCM) 10K type strain sequencing project: providing services to taxonomists for standard genome sequencing and annotation.</title>
        <authorList>
            <consortium name="The Broad Institute Genomics Platform"/>
            <consortium name="The Broad Institute Genome Sequencing Center for Infectious Disease"/>
            <person name="Wu L."/>
            <person name="Ma J."/>
        </authorList>
    </citation>
    <scope>NUCLEOTIDE SEQUENCE [LARGE SCALE GENOMIC DNA]</scope>
    <source>
        <strain evidence="2">JCM 14735</strain>
    </source>
</reference>
<evidence type="ECO:0000313" key="2">
    <source>
        <dbReference type="Proteomes" id="UP001501204"/>
    </source>
</evidence>
<proteinExistence type="predicted"/>
<keyword evidence="2" id="KW-1185">Reference proteome</keyword>
<organism evidence="1 2">
    <name type="scientific">Kocuria aegyptia</name>
    <dbReference type="NCBI Taxonomy" id="330943"/>
    <lineage>
        <taxon>Bacteria</taxon>
        <taxon>Bacillati</taxon>
        <taxon>Actinomycetota</taxon>
        <taxon>Actinomycetes</taxon>
        <taxon>Micrococcales</taxon>
        <taxon>Micrococcaceae</taxon>
        <taxon>Kocuria</taxon>
    </lineage>
</organism>